<dbReference type="EMBL" id="NJBN01000005">
    <property type="protein sequence ID" value="TKJ40340.1"/>
    <property type="molecule type" value="Genomic_DNA"/>
</dbReference>
<comment type="caution">
    <text evidence="2">The sequence shown here is derived from an EMBL/GenBank/DDBJ whole genome shotgun (WGS) entry which is preliminary data.</text>
</comment>
<proteinExistence type="predicted"/>
<feature type="transmembrane region" description="Helical" evidence="1">
    <location>
        <begin position="86"/>
        <end position="105"/>
    </location>
</feature>
<organism evidence="2 3">
    <name type="scientific">candidate division LCP-89 bacterium B3_LCP</name>
    <dbReference type="NCBI Taxonomy" id="2012998"/>
    <lineage>
        <taxon>Bacteria</taxon>
        <taxon>Pseudomonadati</taxon>
        <taxon>Bacteria division LCP-89</taxon>
    </lineage>
</organism>
<accession>A0A532UZF8</accession>
<keyword evidence="1" id="KW-1133">Transmembrane helix</keyword>
<sequence>MAGSVYINKFPLQLNLWENQMSMEELSICLLLVFVACSIALYIRMIVFLQRHGVKLGLISLRLMLPYLSKYKELYAQDKAGGANLFTYWLVCMNGTLVSAILLFLTH</sequence>
<evidence type="ECO:0000256" key="1">
    <source>
        <dbReference type="SAM" id="Phobius"/>
    </source>
</evidence>
<dbReference type="AlphaFoldDB" id="A0A532UZF8"/>
<dbReference type="Proteomes" id="UP000319619">
    <property type="component" value="Unassembled WGS sequence"/>
</dbReference>
<evidence type="ECO:0000313" key="3">
    <source>
        <dbReference type="Proteomes" id="UP000319619"/>
    </source>
</evidence>
<evidence type="ECO:0000313" key="2">
    <source>
        <dbReference type="EMBL" id="TKJ40340.1"/>
    </source>
</evidence>
<keyword evidence="1" id="KW-0472">Membrane</keyword>
<gene>
    <name evidence="2" type="ORF">CEE37_08415</name>
</gene>
<reference evidence="2 3" key="1">
    <citation type="submission" date="2017-06" db="EMBL/GenBank/DDBJ databases">
        <title>Novel microbial phyla capable of carbon fixation and sulfur reduction in deep-sea sediments.</title>
        <authorList>
            <person name="Huang J."/>
            <person name="Baker B."/>
            <person name="Wang Y."/>
        </authorList>
    </citation>
    <scope>NUCLEOTIDE SEQUENCE [LARGE SCALE GENOMIC DNA]</scope>
    <source>
        <strain evidence="2">B3_LCP</strain>
    </source>
</reference>
<protein>
    <submittedName>
        <fullName evidence="2">Uncharacterized protein</fullName>
    </submittedName>
</protein>
<feature type="transmembrane region" description="Helical" evidence="1">
    <location>
        <begin position="28"/>
        <end position="49"/>
    </location>
</feature>
<name>A0A532UZF8_UNCL8</name>
<keyword evidence="1" id="KW-0812">Transmembrane</keyword>